<feature type="region of interest" description="Disordered" evidence="1">
    <location>
        <begin position="1"/>
        <end position="43"/>
    </location>
</feature>
<proteinExistence type="predicted"/>
<name>A0A0G4GF53_VITBC</name>
<keyword evidence="3" id="KW-1185">Reference proteome</keyword>
<sequence>MLARGKYAQQKTTKMTKLGKDGLQRHLESVQRQEDTKPAKASESFIDTHGENETETALMDEEDYQLLCSSPTTLPSLSGPLPIRRDTRLFIDPPPRHIVFASSLPCTLANGGEGKGEWQCPIDGQPDLPRELSIIKHLQRQLVTTPGSYQGWSIEVTFFDTLTYPDLVNLAAVTSVLVVSSGRHSRDAAQMYPFMRPGAQVVMLMQQQQQPQQQTDNMLPEPFLRLCQEAWRWVADVLRRVGVGGRGKGVKERQVSGGVVFRGVMAGGGLGEIGEKDVWCKVKEAIDEVAKSSSKR</sequence>
<feature type="compositionally biased region" description="Basic and acidic residues" evidence="1">
    <location>
        <begin position="18"/>
        <end position="43"/>
    </location>
</feature>
<reference evidence="2 3" key="1">
    <citation type="submission" date="2014-11" db="EMBL/GenBank/DDBJ databases">
        <authorList>
            <person name="Zhu J."/>
            <person name="Qi W."/>
            <person name="Song R."/>
        </authorList>
    </citation>
    <scope>NUCLEOTIDE SEQUENCE [LARGE SCALE GENOMIC DNA]</scope>
</reference>
<dbReference type="AlphaFoldDB" id="A0A0G4GF53"/>
<dbReference type="VEuPathDB" id="CryptoDB:Vbra_17640"/>
<dbReference type="EMBL" id="CDMY01000646">
    <property type="protein sequence ID" value="CEM28146.1"/>
    <property type="molecule type" value="Genomic_DNA"/>
</dbReference>
<evidence type="ECO:0000256" key="1">
    <source>
        <dbReference type="SAM" id="MobiDB-lite"/>
    </source>
</evidence>
<dbReference type="Proteomes" id="UP000041254">
    <property type="component" value="Unassembled WGS sequence"/>
</dbReference>
<evidence type="ECO:0000313" key="3">
    <source>
        <dbReference type="Proteomes" id="UP000041254"/>
    </source>
</evidence>
<evidence type="ECO:0000313" key="2">
    <source>
        <dbReference type="EMBL" id="CEM28146.1"/>
    </source>
</evidence>
<gene>
    <name evidence="2" type="ORF">Vbra_17640</name>
</gene>
<protein>
    <submittedName>
        <fullName evidence="2">Uncharacterized protein</fullName>
    </submittedName>
</protein>
<accession>A0A0G4GF53</accession>
<dbReference type="InParanoid" id="A0A0G4GF53"/>
<organism evidence="2 3">
    <name type="scientific">Vitrella brassicaformis (strain CCMP3155)</name>
    <dbReference type="NCBI Taxonomy" id="1169540"/>
    <lineage>
        <taxon>Eukaryota</taxon>
        <taxon>Sar</taxon>
        <taxon>Alveolata</taxon>
        <taxon>Colpodellida</taxon>
        <taxon>Vitrellaceae</taxon>
        <taxon>Vitrella</taxon>
    </lineage>
</organism>